<dbReference type="SUPFAM" id="SSF159774">
    <property type="entry name" value="YerB-like"/>
    <property type="match status" value="1"/>
</dbReference>
<proteinExistence type="predicted"/>
<evidence type="ECO:0000256" key="1">
    <source>
        <dbReference type="SAM" id="MobiDB-lite"/>
    </source>
</evidence>
<evidence type="ECO:0000313" key="4">
    <source>
        <dbReference type="EMBL" id="SFC83071.1"/>
    </source>
</evidence>
<feature type="domain" description="DUF3048" evidence="3">
    <location>
        <begin position="254"/>
        <end position="354"/>
    </location>
</feature>
<dbReference type="InterPro" id="IPR035328">
    <property type="entry name" value="DUF3048_C"/>
</dbReference>
<organism evidence="4 5">
    <name type="scientific">Nocardioides terrae</name>
    <dbReference type="NCBI Taxonomy" id="574651"/>
    <lineage>
        <taxon>Bacteria</taxon>
        <taxon>Bacillati</taxon>
        <taxon>Actinomycetota</taxon>
        <taxon>Actinomycetes</taxon>
        <taxon>Propionibacteriales</taxon>
        <taxon>Nocardioidaceae</taxon>
        <taxon>Nocardioides</taxon>
    </lineage>
</organism>
<dbReference type="Pfam" id="PF11258">
    <property type="entry name" value="DUF3048"/>
    <property type="match status" value="1"/>
</dbReference>
<reference evidence="4 5" key="1">
    <citation type="submission" date="2016-10" db="EMBL/GenBank/DDBJ databases">
        <authorList>
            <person name="de Groot N.N."/>
        </authorList>
    </citation>
    <scope>NUCLEOTIDE SEQUENCE [LARGE SCALE GENOMIC DNA]</scope>
    <source>
        <strain evidence="4 5">CGMCC 1.7056</strain>
    </source>
</reference>
<feature type="region of interest" description="Disordered" evidence="1">
    <location>
        <begin position="47"/>
        <end position="84"/>
    </location>
</feature>
<dbReference type="AlphaFoldDB" id="A0A1I1MCF1"/>
<feature type="compositionally biased region" description="Basic and acidic residues" evidence="1">
    <location>
        <begin position="50"/>
        <end position="60"/>
    </location>
</feature>
<dbReference type="OrthoDB" id="9779102at2"/>
<evidence type="ECO:0000313" key="5">
    <source>
        <dbReference type="Proteomes" id="UP000198832"/>
    </source>
</evidence>
<dbReference type="InterPro" id="IPR023158">
    <property type="entry name" value="YerB-like_sf"/>
</dbReference>
<keyword evidence="5" id="KW-1185">Reference proteome</keyword>
<protein>
    <recommendedName>
        <fullName evidence="6">DUF3048 domain-containing protein</fullName>
    </recommendedName>
</protein>
<dbReference type="Proteomes" id="UP000198832">
    <property type="component" value="Unassembled WGS sequence"/>
</dbReference>
<feature type="domain" description="DUF3048" evidence="2">
    <location>
        <begin position="77"/>
        <end position="210"/>
    </location>
</feature>
<dbReference type="Gene3D" id="3.50.90.10">
    <property type="entry name" value="YerB-like"/>
    <property type="match status" value="1"/>
</dbReference>
<evidence type="ECO:0000259" key="3">
    <source>
        <dbReference type="Pfam" id="PF17479"/>
    </source>
</evidence>
<evidence type="ECO:0008006" key="6">
    <source>
        <dbReference type="Google" id="ProtNLM"/>
    </source>
</evidence>
<name>A0A1I1MCF1_9ACTN</name>
<evidence type="ECO:0000259" key="2">
    <source>
        <dbReference type="Pfam" id="PF11258"/>
    </source>
</evidence>
<gene>
    <name evidence="4" type="ORF">SAMN04487968_11233</name>
</gene>
<accession>A0A1I1MCF1</accession>
<dbReference type="STRING" id="574651.SAMN04487968_11233"/>
<sequence length="367" mass="38777">MVAGATAHWGWPQRHTQNTIGALVRTRTLARTLTPLLAAGLALSACGGGGDDKTKSEDKPAASTSPTTPPPPQYWPLTGVQAPEGQSVEKDHPVLVVKIDNTDNSAPQLGLGSADMVVEELVEGAATRLAAFFYSTLPKTVGPVRSMRASDIGVVSPVGATVVTSGMAAQTKARVNDAGVKFIEEGAKGFFRDDTRSTPSWYHLLDHLDQTVTLTKTAPATPKNYLTWGTEADFPAATAQPATQVDVPFGGFRTTKWVFQGGHYVNTNSYAKKGDEFAADNLLVIRANIGDAGYLDPAGNHVPEIKLDGRTGKALLFHGGKMVRGTWSKKSATSAIELATDTGALKVPAGHTWIELVPDNGPQLGVR</sequence>
<dbReference type="InterPro" id="IPR021416">
    <property type="entry name" value="DUF3048_N"/>
</dbReference>
<dbReference type="EMBL" id="FOLB01000012">
    <property type="protein sequence ID" value="SFC83071.1"/>
    <property type="molecule type" value="Genomic_DNA"/>
</dbReference>
<dbReference type="Pfam" id="PF17479">
    <property type="entry name" value="DUF3048_C"/>
    <property type="match status" value="1"/>
</dbReference>